<keyword evidence="2" id="KW-1134">Transmembrane beta strand</keyword>
<comment type="similarity">
    <text evidence="1 2">Belongs to the outer membrane factor (OMF) (TC 1.B.17) family.</text>
</comment>
<evidence type="ECO:0000256" key="1">
    <source>
        <dbReference type="ARBA" id="ARBA00007613"/>
    </source>
</evidence>
<dbReference type="OrthoDB" id="7181739at2"/>
<feature type="compositionally biased region" description="Polar residues" evidence="3">
    <location>
        <begin position="126"/>
        <end position="136"/>
    </location>
</feature>
<dbReference type="SUPFAM" id="SSF56954">
    <property type="entry name" value="Outer membrane efflux proteins (OEP)"/>
    <property type="match status" value="1"/>
</dbReference>
<dbReference type="RefSeq" id="WP_110297689.1">
    <property type="nucleotide sequence ID" value="NZ_QJJM01000002.1"/>
</dbReference>
<accession>A0A2V3VCQ8</accession>
<dbReference type="Gene3D" id="2.20.200.10">
    <property type="entry name" value="Outer membrane efflux proteins (OEP)"/>
    <property type="match status" value="1"/>
</dbReference>
<dbReference type="GO" id="GO:0005886">
    <property type="term" value="C:plasma membrane"/>
    <property type="evidence" value="ECO:0007669"/>
    <property type="project" value="UniProtKB-SubCell"/>
</dbReference>
<keyword evidence="5" id="KW-1185">Reference proteome</keyword>
<evidence type="ECO:0000256" key="3">
    <source>
        <dbReference type="SAM" id="MobiDB-lite"/>
    </source>
</evidence>
<evidence type="ECO:0000313" key="4">
    <source>
        <dbReference type="EMBL" id="PXW78631.1"/>
    </source>
</evidence>
<dbReference type="InterPro" id="IPR010131">
    <property type="entry name" value="MdtP/NodT-like"/>
</dbReference>
<keyword evidence="2" id="KW-0732">Signal</keyword>
<gene>
    <name evidence="4" type="ORF">C7451_102303</name>
</gene>
<sequence length="481" mass="51429">MKRAASLMTVLLLAGCSMAPKYVQPDLPVPASWPVGDAYLAQSEAALPAMGYRDVFADPRLVQIIEQALANNRNLRVAAANIEAARAQFRIQRAAQLPQINAQANRTQFDNGTANQNRNQDIDIGNNPSASRSTAGTRYTADLSTTAFELDLFGRLQSLSDAALNRYFGTEAAARATRLTLVGDVADAWLTYAADRALLKLAEDTATNARERVKLTRLRLEGGIAPRTDLRQAEQILATAEADIAQQTTALAQDINALQLLVGAPIDEALLPQSIADAGDAVRVLPAGLDSTILLRRPDVIQAEYQLRAANAEIGAARAALFPRITLTGLAGLASNALSTLFTGAAFNYSVGETVRYSIFAGGAAQAGVAQTRAQRDAALASYEGAIQAAFRDVADALARRGTIAEQLRANQSFVDAAEDSYRLTDMRYRGGLDAFLTSLDAQRSLYQAQRTLLATQLIEASNRVTLYRALGGETVAPTSQ</sequence>
<evidence type="ECO:0000256" key="2">
    <source>
        <dbReference type="RuleBase" id="RU362097"/>
    </source>
</evidence>
<keyword evidence="2" id="KW-0472">Membrane</keyword>
<feature type="signal peptide" evidence="2">
    <location>
        <begin position="1"/>
        <end position="19"/>
    </location>
</feature>
<dbReference type="EMBL" id="QJJM01000002">
    <property type="protein sequence ID" value="PXW78631.1"/>
    <property type="molecule type" value="Genomic_DNA"/>
</dbReference>
<dbReference type="PANTHER" id="PTHR30203:SF32">
    <property type="entry name" value="CATION EFFLUX SYSTEM PROTEIN CUSC"/>
    <property type="match status" value="1"/>
</dbReference>
<dbReference type="Proteomes" id="UP000248014">
    <property type="component" value="Unassembled WGS sequence"/>
</dbReference>
<feature type="chain" id="PRO_5015800718" evidence="2">
    <location>
        <begin position="20"/>
        <end position="481"/>
    </location>
</feature>
<reference evidence="4 5" key="1">
    <citation type="submission" date="2018-05" db="EMBL/GenBank/DDBJ databases">
        <title>Genomic Encyclopedia of Type Strains, Phase IV (KMG-IV): sequencing the most valuable type-strain genomes for metagenomic binning, comparative biology and taxonomic classification.</title>
        <authorList>
            <person name="Goeker M."/>
        </authorList>
    </citation>
    <scope>NUCLEOTIDE SEQUENCE [LARGE SCALE GENOMIC DNA]</scope>
    <source>
        <strain evidence="4 5">DSM 3183</strain>
    </source>
</reference>
<keyword evidence="2" id="KW-0564">Palmitate</keyword>
<dbReference type="PROSITE" id="PS51257">
    <property type="entry name" value="PROKAR_LIPOPROTEIN"/>
    <property type="match status" value="1"/>
</dbReference>
<dbReference type="PANTHER" id="PTHR30203">
    <property type="entry name" value="OUTER MEMBRANE CATION EFFLUX PROTEIN"/>
    <property type="match status" value="1"/>
</dbReference>
<keyword evidence="2" id="KW-0812">Transmembrane</keyword>
<dbReference type="Pfam" id="PF02321">
    <property type="entry name" value="OEP"/>
    <property type="match status" value="2"/>
</dbReference>
<protein>
    <submittedName>
        <fullName evidence="4">Multidrug efflux system outer membrane protein</fullName>
    </submittedName>
</protein>
<dbReference type="AlphaFoldDB" id="A0A2V3VCQ8"/>
<proteinExistence type="inferred from homology"/>
<name>A0A2V3VCQ8_9SPHN</name>
<evidence type="ECO:0000313" key="5">
    <source>
        <dbReference type="Proteomes" id="UP000248014"/>
    </source>
</evidence>
<feature type="region of interest" description="Disordered" evidence="3">
    <location>
        <begin position="110"/>
        <end position="136"/>
    </location>
</feature>
<dbReference type="NCBIfam" id="TIGR01845">
    <property type="entry name" value="outer_NodT"/>
    <property type="match status" value="1"/>
</dbReference>
<comment type="subcellular location">
    <subcellularLocation>
        <location evidence="2">Cell membrane</location>
        <topology evidence="2">Lipid-anchor</topology>
    </subcellularLocation>
</comment>
<organism evidence="4 5">
    <name type="scientific">Blastomonas natatoria</name>
    <dbReference type="NCBI Taxonomy" id="34015"/>
    <lineage>
        <taxon>Bacteria</taxon>
        <taxon>Pseudomonadati</taxon>
        <taxon>Pseudomonadota</taxon>
        <taxon>Alphaproteobacteria</taxon>
        <taxon>Sphingomonadales</taxon>
        <taxon>Sphingomonadaceae</taxon>
        <taxon>Blastomonas</taxon>
    </lineage>
</organism>
<comment type="caution">
    <text evidence="4">The sequence shown here is derived from an EMBL/GenBank/DDBJ whole genome shotgun (WGS) entry which is preliminary data.</text>
</comment>
<feature type="compositionally biased region" description="Polar residues" evidence="3">
    <location>
        <begin position="110"/>
        <end position="119"/>
    </location>
</feature>
<dbReference type="InterPro" id="IPR003423">
    <property type="entry name" value="OMP_efflux"/>
</dbReference>
<keyword evidence="2" id="KW-0449">Lipoprotein</keyword>
<dbReference type="GO" id="GO:0015562">
    <property type="term" value="F:efflux transmembrane transporter activity"/>
    <property type="evidence" value="ECO:0007669"/>
    <property type="project" value="InterPro"/>
</dbReference>
<dbReference type="Gene3D" id="1.20.1600.10">
    <property type="entry name" value="Outer membrane efflux proteins (OEP)"/>
    <property type="match status" value="1"/>
</dbReference>